<keyword evidence="4 12" id="KW-0808">Transferase</keyword>
<feature type="compositionally biased region" description="Basic residues" evidence="10">
    <location>
        <begin position="390"/>
        <end position="401"/>
    </location>
</feature>
<feature type="compositionally biased region" description="Basic and acidic residues" evidence="10">
    <location>
        <begin position="355"/>
        <end position="367"/>
    </location>
</feature>
<keyword evidence="13" id="KW-1185">Reference proteome</keyword>
<feature type="compositionally biased region" description="Pro residues" evidence="10">
    <location>
        <begin position="413"/>
        <end position="422"/>
    </location>
</feature>
<comment type="caution">
    <text evidence="12">The sequence shown here is derived from an EMBL/GenBank/DDBJ whole genome shotgun (WGS) entry which is preliminary data.</text>
</comment>
<gene>
    <name evidence="12" type="primary">CTK1_1</name>
    <name evidence="12" type="ORF">VNI00_001389</name>
</gene>
<evidence type="ECO:0000256" key="2">
    <source>
        <dbReference type="ARBA" id="ARBA00012409"/>
    </source>
</evidence>
<evidence type="ECO:0000256" key="8">
    <source>
        <dbReference type="ARBA" id="ARBA00049280"/>
    </source>
</evidence>
<dbReference type="SMART" id="SM00220">
    <property type="entry name" value="S_TKc"/>
    <property type="match status" value="1"/>
</dbReference>
<comment type="similarity">
    <text evidence="1">Belongs to the protein kinase superfamily. CMGC Ser/Thr protein kinase family. CDC2/CDKX subfamily.</text>
</comment>
<dbReference type="InterPro" id="IPR011009">
    <property type="entry name" value="Kinase-like_dom_sf"/>
</dbReference>
<dbReference type="GO" id="GO:0030332">
    <property type="term" value="F:cyclin binding"/>
    <property type="evidence" value="ECO:0007669"/>
    <property type="project" value="TreeGrafter"/>
</dbReference>
<dbReference type="AlphaFoldDB" id="A0AAW0E5J3"/>
<accession>A0AAW0E5J3</accession>
<feature type="region of interest" description="Disordered" evidence="10">
    <location>
        <begin position="299"/>
        <end position="525"/>
    </location>
</feature>
<keyword evidence="7 9" id="KW-0067">ATP-binding</keyword>
<evidence type="ECO:0000256" key="3">
    <source>
        <dbReference type="ARBA" id="ARBA00022527"/>
    </source>
</evidence>
<dbReference type="Proteomes" id="UP001383192">
    <property type="component" value="Unassembled WGS sequence"/>
</dbReference>
<evidence type="ECO:0000313" key="13">
    <source>
        <dbReference type="Proteomes" id="UP001383192"/>
    </source>
</evidence>
<feature type="compositionally biased region" description="Basic and acidic residues" evidence="10">
    <location>
        <begin position="299"/>
        <end position="325"/>
    </location>
</feature>
<dbReference type="GO" id="GO:0005524">
    <property type="term" value="F:ATP binding"/>
    <property type="evidence" value="ECO:0007669"/>
    <property type="project" value="UniProtKB-UniRule"/>
</dbReference>
<dbReference type="InterPro" id="IPR017441">
    <property type="entry name" value="Protein_kinase_ATP_BS"/>
</dbReference>
<evidence type="ECO:0000256" key="6">
    <source>
        <dbReference type="ARBA" id="ARBA00022777"/>
    </source>
</evidence>
<dbReference type="PROSITE" id="PS50011">
    <property type="entry name" value="PROTEIN_KINASE_DOM"/>
    <property type="match status" value="1"/>
</dbReference>
<keyword evidence="6 12" id="KW-0418">Kinase</keyword>
<feature type="compositionally biased region" description="Basic and acidic residues" evidence="10">
    <location>
        <begin position="503"/>
        <end position="525"/>
    </location>
</feature>
<dbReference type="CDD" id="cd07840">
    <property type="entry name" value="STKc_CDK9_like"/>
    <property type="match status" value="1"/>
</dbReference>
<keyword evidence="3" id="KW-0723">Serine/threonine-protein kinase</keyword>
<dbReference type="PROSITE" id="PS00108">
    <property type="entry name" value="PROTEIN_KINASE_ST"/>
    <property type="match status" value="1"/>
</dbReference>
<dbReference type="EMBL" id="JAYKXP010000003">
    <property type="protein sequence ID" value="KAK7060623.1"/>
    <property type="molecule type" value="Genomic_DNA"/>
</dbReference>
<evidence type="ECO:0000259" key="11">
    <source>
        <dbReference type="PROSITE" id="PS50011"/>
    </source>
</evidence>
<keyword evidence="5 9" id="KW-0547">Nucleotide-binding</keyword>
<sequence>MAREPSSSRNTHEQDSWRSEHSDDRYSYHSGYGRGGGRGEYNVGESRDSGWSGRRRSDSHYTQQREEWPPRSDHGYSSSYQEPQPVWDPQPDSSYDSRAAPYARWQDEDHAAQQHLDRDLDRNIRQRDVHEDRDREMRWHREDRRDAEPERVSDMGWEPRHRQSSRRNWEERDNLDRPPSPEPERSWEPAESWKSSHREESNNYRHHNFQRQNGHSKHYKGNQKKNYRHNKDKKDKKNNDDSHLNKGETASLLNEVTKALLEENIVAILGRAHVPQPTPITLIAHTILREIEVRMRRESSPFMPHDESPYRGRRDVPTSYRDRRSISPASHYSHKDLPRKGRRRSVSSASTMSSDRSRSRSPLEKTRAVHRLPTASAPTGTFQRNENRPKKNQRNGGRRNKSSAMATANVEQMPPPPVPHLPSRPEYEYKHQKHNLSSSDGMEEAPTASRPPPGKAGFKPIGQQPSSMKLFFPGDDDDMDLSADSSTSTRIQDYQQEETVEIAEPRPMDEPEPRYPMDKRESTGDYRDHYPNGVQHPVQNQQPAPGYAPWISSEPDHGWGWRSWEHSKPPTPPAVAPTPASQSEVYMIVSQVGEGTFGKVYKARNTATGAHVALKRIRMEAEKEGFPVTAMREIKLLQSLRHNNVIRLHEMMVSSGSVYMVFEYMDHDLTGVLSQTQFAFSKAHLKSLCHQMLAGLGYLHHKGVIHRDIKGSNILINNRGELKLADFGLARFYQKRRRADYTNRVITLWYRPPELLFGATIYGPEVDMWSAGCIMLELFTKKPVFQGNDEISQLDTIYRIIGTPNRERWGEVANLPWYELVKPKDVIPNHFRELFQKWMSPAALDLAERLLDYDPARRISATDAMQALYFTAEDPPAEPPVGLATLEGEWHELETKRERAKKRKKE</sequence>
<dbReference type="InterPro" id="IPR008271">
    <property type="entry name" value="Ser/Thr_kinase_AS"/>
</dbReference>
<evidence type="ECO:0000256" key="4">
    <source>
        <dbReference type="ARBA" id="ARBA00022679"/>
    </source>
</evidence>
<dbReference type="Gene3D" id="3.30.200.20">
    <property type="entry name" value="Phosphorylase Kinase, domain 1"/>
    <property type="match status" value="1"/>
</dbReference>
<organism evidence="12 13">
    <name type="scientific">Paramarasmius palmivorus</name>
    <dbReference type="NCBI Taxonomy" id="297713"/>
    <lineage>
        <taxon>Eukaryota</taxon>
        <taxon>Fungi</taxon>
        <taxon>Dikarya</taxon>
        <taxon>Basidiomycota</taxon>
        <taxon>Agaricomycotina</taxon>
        <taxon>Agaricomycetes</taxon>
        <taxon>Agaricomycetidae</taxon>
        <taxon>Agaricales</taxon>
        <taxon>Marasmiineae</taxon>
        <taxon>Marasmiaceae</taxon>
        <taxon>Paramarasmius</taxon>
    </lineage>
</organism>
<dbReference type="Pfam" id="PF00069">
    <property type="entry name" value="Pkinase"/>
    <property type="match status" value="1"/>
</dbReference>
<dbReference type="SUPFAM" id="SSF56112">
    <property type="entry name" value="Protein kinase-like (PK-like)"/>
    <property type="match status" value="1"/>
</dbReference>
<evidence type="ECO:0000256" key="5">
    <source>
        <dbReference type="ARBA" id="ARBA00022741"/>
    </source>
</evidence>
<feature type="region of interest" description="Disordered" evidence="10">
    <location>
        <begin position="1"/>
        <end position="247"/>
    </location>
</feature>
<name>A0AAW0E5J3_9AGAR</name>
<evidence type="ECO:0000256" key="7">
    <source>
        <dbReference type="ARBA" id="ARBA00022840"/>
    </source>
</evidence>
<feature type="binding site" evidence="9">
    <location>
        <position position="615"/>
    </location>
    <ligand>
        <name>ATP</name>
        <dbReference type="ChEBI" id="CHEBI:30616"/>
    </ligand>
</feature>
<feature type="compositionally biased region" description="Basic and acidic residues" evidence="10">
    <location>
        <begin position="232"/>
        <end position="246"/>
    </location>
</feature>
<proteinExistence type="inferred from homology"/>
<feature type="compositionally biased region" description="Basic and acidic residues" evidence="10">
    <location>
        <begin position="105"/>
        <end position="176"/>
    </location>
</feature>
<dbReference type="GO" id="GO:0008024">
    <property type="term" value="C:cyclin/CDK positive transcription elongation factor complex"/>
    <property type="evidence" value="ECO:0007669"/>
    <property type="project" value="TreeGrafter"/>
</dbReference>
<feature type="compositionally biased region" description="Basic and acidic residues" evidence="10">
    <location>
        <begin position="194"/>
        <end position="203"/>
    </location>
</feature>
<comment type="catalytic activity">
    <reaction evidence="8">
        <text>[DNA-directed RNA polymerase] + ATP = phospho-[DNA-directed RNA polymerase] + ADP + H(+)</text>
        <dbReference type="Rhea" id="RHEA:10216"/>
        <dbReference type="Rhea" id="RHEA-COMP:11321"/>
        <dbReference type="Rhea" id="RHEA-COMP:11322"/>
        <dbReference type="ChEBI" id="CHEBI:15378"/>
        <dbReference type="ChEBI" id="CHEBI:30616"/>
        <dbReference type="ChEBI" id="CHEBI:43176"/>
        <dbReference type="ChEBI" id="CHEBI:68546"/>
        <dbReference type="ChEBI" id="CHEBI:456216"/>
        <dbReference type="EC" id="2.7.11.23"/>
    </reaction>
</comment>
<protein>
    <recommendedName>
        <fullName evidence="2">[RNA-polymerase]-subunit kinase</fullName>
        <ecNumber evidence="2">2.7.11.23</ecNumber>
    </recommendedName>
</protein>
<feature type="compositionally biased region" description="Basic and acidic residues" evidence="10">
    <location>
        <begin position="55"/>
        <end position="74"/>
    </location>
</feature>
<dbReference type="PROSITE" id="PS00107">
    <property type="entry name" value="PROTEIN_KINASE_ATP"/>
    <property type="match status" value="1"/>
</dbReference>
<reference evidence="12 13" key="1">
    <citation type="submission" date="2024-01" db="EMBL/GenBank/DDBJ databases">
        <title>A draft genome for a cacao thread blight-causing isolate of Paramarasmius palmivorus.</title>
        <authorList>
            <person name="Baruah I.K."/>
            <person name="Bukari Y."/>
            <person name="Amoako-Attah I."/>
            <person name="Meinhardt L.W."/>
            <person name="Bailey B.A."/>
            <person name="Cohen S.P."/>
        </authorList>
    </citation>
    <scope>NUCLEOTIDE SEQUENCE [LARGE SCALE GENOMIC DNA]</scope>
    <source>
        <strain evidence="12 13">GH-12</strain>
    </source>
</reference>
<dbReference type="EC" id="2.7.11.23" evidence="2"/>
<dbReference type="GO" id="GO:0008353">
    <property type="term" value="F:RNA polymerase II CTD heptapeptide repeat kinase activity"/>
    <property type="evidence" value="ECO:0007669"/>
    <property type="project" value="UniProtKB-EC"/>
</dbReference>
<dbReference type="InterPro" id="IPR050108">
    <property type="entry name" value="CDK"/>
</dbReference>
<dbReference type="FunFam" id="3.30.200.20:FF:000270">
    <property type="entry name" value="Serine/threonine-protein kinase bur1"/>
    <property type="match status" value="1"/>
</dbReference>
<feature type="compositionally biased region" description="Basic and acidic residues" evidence="10">
    <location>
        <begin position="10"/>
        <end position="27"/>
    </location>
</feature>
<evidence type="ECO:0000256" key="1">
    <source>
        <dbReference type="ARBA" id="ARBA00006485"/>
    </source>
</evidence>
<evidence type="ECO:0000256" key="9">
    <source>
        <dbReference type="PROSITE-ProRule" id="PRU10141"/>
    </source>
</evidence>
<dbReference type="GO" id="GO:0032968">
    <property type="term" value="P:positive regulation of transcription elongation by RNA polymerase II"/>
    <property type="evidence" value="ECO:0007669"/>
    <property type="project" value="TreeGrafter"/>
</dbReference>
<dbReference type="PANTHER" id="PTHR24056:SF546">
    <property type="entry name" value="CYCLIN-DEPENDENT KINASE 12"/>
    <property type="match status" value="1"/>
</dbReference>
<dbReference type="InterPro" id="IPR000719">
    <property type="entry name" value="Prot_kinase_dom"/>
</dbReference>
<dbReference type="PANTHER" id="PTHR24056">
    <property type="entry name" value="CELL DIVISION PROTEIN KINASE"/>
    <property type="match status" value="1"/>
</dbReference>
<dbReference type="FunFam" id="1.10.510.10:FF:000415">
    <property type="entry name" value="CMGC/CDK/CRK7 protein kinase, variant"/>
    <property type="match status" value="1"/>
</dbReference>
<evidence type="ECO:0000313" key="12">
    <source>
        <dbReference type="EMBL" id="KAK7060623.1"/>
    </source>
</evidence>
<evidence type="ECO:0000256" key="10">
    <source>
        <dbReference type="SAM" id="MobiDB-lite"/>
    </source>
</evidence>
<dbReference type="Gene3D" id="1.10.510.10">
    <property type="entry name" value="Transferase(Phosphotransferase) domain 1"/>
    <property type="match status" value="1"/>
</dbReference>
<feature type="compositionally biased region" description="Basic residues" evidence="10">
    <location>
        <begin position="204"/>
        <end position="231"/>
    </location>
</feature>
<feature type="domain" description="Protein kinase" evidence="11">
    <location>
        <begin position="586"/>
        <end position="870"/>
    </location>
</feature>